<gene>
    <name evidence="1" type="ORF">AUL39_06950</name>
</gene>
<dbReference type="Proteomes" id="UP000054078">
    <property type="component" value="Unassembled WGS sequence"/>
</dbReference>
<organism evidence="1 2">
    <name type="scientific">Tractidigestivibacter scatoligenes</name>
    <name type="common">Olsenella scatoligenes</name>
    <dbReference type="NCBI Taxonomy" id="1299998"/>
    <lineage>
        <taxon>Bacteria</taxon>
        <taxon>Bacillati</taxon>
        <taxon>Actinomycetota</taxon>
        <taxon>Coriobacteriia</taxon>
        <taxon>Coriobacteriales</taxon>
        <taxon>Atopobiaceae</taxon>
        <taxon>Tractidigestivibacter</taxon>
    </lineage>
</organism>
<dbReference type="EMBL" id="LOJF01000009">
    <property type="protein sequence ID" value="KUH58697.1"/>
    <property type="molecule type" value="Genomic_DNA"/>
</dbReference>
<name>A0A100YWG6_TRASO</name>
<dbReference type="AlphaFoldDB" id="A0A100YWG6"/>
<evidence type="ECO:0000313" key="2">
    <source>
        <dbReference type="Proteomes" id="UP000054078"/>
    </source>
</evidence>
<accession>A0A100YWG6</accession>
<protein>
    <submittedName>
        <fullName evidence="1">Uncharacterized protein</fullName>
    </submittedName>
</protein>
<keyword evidence="2" id="KW-1185">Reference proteome</keyword>
<reference evidence="1 2" key="1">
    <citation type="submission" date="2015-12" db="EMBL/GenBank/DDBJ databases">
        <title>Draft Genome Sequence of Olsenella scatoligenes SK9K4T; a Producer of 3-Methylindole- (skatole) and 4-Methylphenol- (p-cresol) Isolated from Pig Feces.</title>
        <authorList>
            <person name="Li X."/>
            <person name="Borg B."/>
            <person name="Canibe N."/>
        </authorList>
    </citation>
    <scope>NUCLEOTIDE SEQUENCE [LARGE SCALE GENOMIC DNA]</scope>
    <source>
        <strain evidence="1 2">SK9K4</strain>
    </source>
</reference>
<dbReference type="STRING" id="1299998.AUL39_06950"/>
<comment type="caution">
    <text evidence="1">The sequence shown here is derived from an EMBL/GenBank/DDBJ whole genome shotgun (WGS) entry which is preliminary data.</text>
</comment>
<proteinExistence type="predicted"/>
<sequence length="77" mass="7852">MEATRERRALAAALDAMEDARRRAAGASQLLVAVITSPNEPGDDALETVSDVLDGLSRDLAAACRAAQGATRGGGAE</sequence>
<dbReference type="RefSeq" id="WP_059054844.1">
    <property type="nucleotide sequence ID" value="NZ_LOJF01000009.1"/>
</dbReference>
<evidence type="ECO:0000313" key="1">
    <source>
        <dbReference type="EMBL" id="KUH58697.1"/>
    </source>
</evidence>